<dbReference type="NCBIfam" id="TIGR04520">
    <property type="entry name" value="ECF_ATPase_1"/>
    <property type="match status" value="1"/>
</dbReference>
<dbReference type="NCBIfam" id="NF010167">
    <property type="entry name" value="PRK13648.1"/>
    <property type="match status" value="1"/>
</dbReference>
<dbReference type="InterPro" id="IPR030947">
    <property type="entry name" value="EcfA_1"/>
</dbReference>
<dbReference type="GO" id="GO:0005524">
    <property type="term" value="F:ATP binding"/>
    <property type="evidence" value="ECO:0007669"/>
    <property type="project" value="UniProtKB-KW"/>
</dbReference>
<keyword evidence="11" id="KW-1185">Reference proteome</keyword>
<feature type="domain" description="ABC transporter" evidence="9">
    <location>
        <begin position="2"/>
        <end position="235"/>
    </location>
</feature>
<dbReference type="SMART" id="SM00382">
    <property type="entry name" value="AAA"/>
    <property type="match status" value="1"/>
</dbReference>
<dbReference type="InterPro" id="IPR003593">
    <property type="entry name" value="AAA+_ATPase"/>
</dbReference>
<accession>U4KLT9</accession>
<name>U4KLT9_ALTPJ</name>
<dbReference type="RefSeq" id="WP_030003776.1">
    <property type="nucleotide sequence ID" value="NC_022538.1"/>
</dbReference>
<keyword evidence="4" id="KW-1003">Cell membrane</keyword>
<evidence type="ECO:0000256" key="8">
    <source>
        <dbReference type="ARBA" id="ARBA00023136"/>
    </source>
</evidence>
<dbReference type="GO" id="GO:0043190">
    <property type="term" value="C:ATP-binding cassette (ABC) transporter complex"/>
    <property type="evidence" value="ECO:0007669"/>
    <property type="project" value="TreeGrafter"/>
</dbReference>
<keyword evidence="3" id="KW-0813">Transport</keyword>
<dbReference type="GO" id="GO:0016887">
    <property type="term" value="F:ATP hydrolysis activity"/>
    <property type="evidence" value="ECO:0007669"/>
    <property type="project" value="InterPro"/>
</dbReference>
<keyword evidence="5" id="KW-0547">Nucleotide-binding</keyword>
<evidence type="ECO:0000256" key="1">
    <source>
        <dbReference type="ARBA" id="ARBA00004236"/>
    </source>
</evidence>
<dbReference type="InterPro" id="IPR003439">
    <property type="entry name" value="ABC_transporter-like_ATP-bd"/>
</dbReference>
<comment type="similarity">
    <text evidence="2">Belongs to the ABC transporter superfamily.</text>
</comment>
<protein>
    <submittedName>
        <fullName evidence="10">Cobalt ABC superfamily ATP binding cassette transporter</fullName>
    </submittedName>
</protein>
<dbReference type="SUPFAM" id="SSF52540">
    <property type="entry name" value="P-loop containing nucleoside triphosphate hydrolases"/>
    <property type="match status" value="1"/>
</dbReference>
<proteinExistence type="inferred from homology"/>
<dbReference type="InterPro" id="IPR015856">
    <property type="entry name" value="ABC_transpr_CbiO/EcfA_su"/>
</dbReference>
<evidence type="ECO:0000256" key="7">
    <source>
        <dbReference type="ARBA" id="ARBA00022967"/>
    </source>
</evidence>
<keyword evidence="8" id="KW-0472">Membrane</keyword>
<evidence type="ECO:0000313" key="11">
    <source>
        <dbReference type="Proteomes" id="UP000032740"/>
    </source>
</evidence>
<dbReference type="GO" id="GO:0042626">
    <property type="term" value="F:ATPase-coupled transmembrane transporter activity"/>
    <property type="evidence" value="ECO:0007669"/>
    <property type="project" value="TreeGrafter"/>
</dbReference>
<comment type="subcellular location">
    <subcellularLocation>
        <location evidence="1">Cell membrane</location>
    </subcellularLocation>
</comment>
<evidence type="ECO:0000256" key="5">
    <source>
        <dbReference type="ARBA" id="ARBA00022741"/>
    </source>
</evidence>
<dbReference type="PANTHER" id="PTHR43553">
    <property type="entry name" value="HEAVY METAL TRANSPORTER"/>
    <property type="match status" value="1"/>
</dbReference>
<dbReference type="OrthoDB" id="9784332at2"/>
<dbReference type="HOGENOM" id="CLU_000604_1_22_14"/>
<dbReference type="AlphaFoldDB" id="U4KLT9"/>
<dbReference type="PANTHER" id="PTHR43553:SF24">
    <property type="entry name" value="ENERGY-COUPLING FACTOR TRANSPORTER ATP-BINDING PROTEIN ECFA1"/>
    <property type="match status" value="1"/>
</dbReference>
<dbReference type="Pfam" id="PF00005">
    <property type="entry name" value="ABC_tran"/>
    <property type="match status" value="1"/>
</dbReference>
<dbReference type="Proteomes" id="UP000032740">
    <property type="component" value="Chromosome"/>
</dbReference>
<dbReference type="InterPro" id="IPR017871">
    <property type="entry name" value="ABC_transporter-like_CS"/>
</dbReference>
<dbReference type="InterPro" id="IPR027417">
    <property type="entry name" value="P-loop_NTPase"/>
</dbReference>
<sequence length="268" mass="30444">MIKVDNLSFSYYNSSETLKEISFNIPKGKWISIIGHNGSGKSTLSKLLVGLLEPQKGTITIDDLEINENNLAEVRRKIGIVFQNPDNQFVGVTVKHDIAFGLENQQIPKNEMIERIHHYAKLVGMEEYLDKEPQQLSGGQKQRVAIAASLAMEQEVIIFDEATSMLDPEGVLEISELIYKLNKEHEKTIITITHDLDFASKSDYILVLNEGNLVLQGTPLEVFKEEKILIDARLKLPYSLRLYHDIKKSGHEINKKLVDALWAYNLKK</sequence>
<evidence type="ECO:0000256" key="6">
    <source>
        <dbReference type="ARBA" id="ARBA00022840"/>
    </source>
</evidence>
<gene>
    <name evidence="10" type="primary">cbiO</name>
    <name evidence="10" type="ORF">BN85413160</name>
</gene>
<evidence type="ECO:0000313" key="10">
    <source>
        <dbReference type="EMBL" id="CCV64893.1"/>
    </source>
</evidence>
<dbReference type="FunFam" id="3.40.50.300:FF:000224">
    <property type="entry name" value="Energy-coupling factor transporter ATP-binding protein EcfA"/>
    <property type="match status" value="1"/>
</dbReference>
<evidence type="ECO:0000259" key="9">
    <source>
        <dbReference type="PROSITE" id="PS50893"/>
    </source>
</evidence>
<dbReference type="PROSITE" id="PS50893">
    <property type="entry name" value="ABC_TRANSPORTER_2"/>
    <property type="match status" value="1"/>
</dbReference>
<dbReference type="EMBL" id="FO681347">
    <property type="protein sequence ID" value="CCV64893.1"/>
    <property type="molecule type" value="Genomic_DNA"/>
</dbReference>
<dbReference type="PROSITE" id="PS00211">
    <property type="entry name" value="ABC_TRANSPORTER_1"/>
    <property type="match status" value="1"/>
</dbReference>
<dbReference type="Gene3D" id="3.40.50.300">
    <property type="entry name" value="P-loop containing nucleotide triphosphate hydrolases"/>
    <property type="match status" value="1"/>
</dbReference>
<keyword evidence="6" id="KW-0067">ATP-binding</keyword>
<evidence type="ECO:0000256" key="3">
    <source>
        <dbReference type="ARBA" id="ARBA00022448"/>
    </source>
</evidence>
<dbReference type="KEGG" id="apal:BN85413160"/>
<keyword evidence="7" id="KW-1278">Translocase</keyword>
<evidence type="ECO:0000256" key="2">
    <source>
        <dbReference type="ARBA" id="ARBA00005417"/>
    </source>
</evidence>
<evidence type="ECO:0000256" key="4">
    <source>
        <dbReference type="ARBA" id="ARBA00022475"/>
    </source>
</evidence>
<organism evidence="10 11">
    <name type="scientific">Alteracholeplasma palmae (strain ATCC 49389 / J233)</name>
    <name type="common">Acholeplasma palmae</name>
    <dbReference type="NCBI Taxonomy" id="1318466"/>
    <lineage>
        <taxon>Bacteria</taxon>
        <taxon>Bacillati</taxon>
        <taxon>Mycoplasmatota</taxon>
        <taxon>Mollicutes</taxon>
        <taxon>Acholeplasmatales</taxon>
        <taxon>Acholeplasmataceae</taxon>
        <taxon>Acholeplasma</taxon>
    </lineage>
</organism>
<dbReference type="InterPro" id="IPR050095">
    <property type="entry name" value="ECF_ABC_transporter_ATP-bd"/>
</dbReference>
<dbReference type="CDD" id="cd03225">
    <property type="entry name" value="ABC_cobalt_CbiO_domain1"/>
    <property type="match status" value="1"/>
</dbReference>
<reference evidence="10 11" key="1">
    <citation type="journal article" date="2013" name="J. Mol. Microbiol. Biotechnol.">
        <title>Analysis of the Complete Genomes of Acholeplasma brassicae , A. palmae and A. laidlawii and Their Comparison to the Obligate Parasites from ' Candidatus Phytoplasma'.</title>
        <authorList>
            <person name="Kube M."/>
            <person name="Siewert C."/>
            <person name="Migdoll A.M."/>
            <person name="Duduk B."/>
            <person name="Holz S."/>
            <person name="Rabus R."/>
            <person name="Seemuller E."/>
            <person name="Mitrovic J."/>
            <person name="Muller I."/>
            <person name="Buttner C."/>
            <person name="Reinhardt R."/>
        </authorList>
    </citation>
    <scope>NUCLEOTIDE SEQUENCE [LARGE SCALE GENOMIC DNA]</scope>
    <source>
        <strain evidence="10 11">J233</strain>
    </source>
</reference>
<dbReference type="STRING" id="1318466.BN85413160"/>